<evidence type="ECO:0000259" key="10">
    <source>
        <dbReference type="PROSITE" id="PS50110"/>
    </source>
</evidence>
<dbReference type="InterPro" id="IPR003594">
    <property type="entry name" value="HATPase_dom"/>
</dbReference>
<feature type="transmembrane region" description="Helical" evidence="8">
    <location>
        <begin position="70"/>
        <end position="96"/>
    </location>
</feature>
<dbReference type="CDD" id="cd00156">
    <property type="entry name" value="REC"/>
    <property type="match status" value="1"/>
</dbReference>
<sequence>MSARQTIFRVRRNYNQWVVNETLEDYALRFTAKSGRRWSASQVAFTALAGAISFLALEAIGASITLHYGFINAVVAILAVGLLIFISAIPISYYAARYGVDIDLLTRGAGFGYIGSTVTSLIYASFTFIFFALEAAIMALALQWMFDLPLVYGYLLCSVLVIPLVTHGITFITRFQLWTQPFWLVLQLAPFAYILYCDISSVDDWTSFTGTEQKQQPGFSLMFFGAAAAVLFSLIAQIGEQVDFLRFLPPAQPGKKGRWWIALLCGGPGWIIPGMLKILAGSFLMVLAINHGVPADEATDPTRMYQIAFGYVSQSPESALALAGIFVILCQLKINVTNAYAGSIAWSNFFSRLTHSHPGRVVWLVFNVAIALLLMELGVYQALEQTLSTYAIIAVAWLGTLVADLVINKPLGFSPKHIEFRRAHLYDINPVGIGSMVLASLCGLVCYSGAWGEIAQAFAHFITLFSALVFAPLIAWKTDGKYYLARPINDANAPATQTCCICEHTFESEDITHCPAYNGPICSLCCSLDARCKDFCKPGARYTEQLKGAIHYLLPQWLQPDFNSRIGHFLVLLFLINSISGGLLSLIYFQSVTSAPDSALLLAGTLWKVFFLLIIITGIIIWLFVLAHESRVVAQEESLRQNRLLSEEIAAHEQTDRALQTAKEEAEAANLAKSRYLTGISHELRSPLNAVLGYAQLLEKDPDIPPHRKNALGVIRRSGEHLADLIEGLLDISKIEAGRLDLHRDEVQIRVLMDQLVHMFRLQAEAKGLYFKFQCSDFLPESVYTDEKRLRQILINLLSNAIKYTAQGGIEFNIHYRNQVAEFSIRDTGEGIASENMERIFRPFERVTSSRSSATGTGLGLTITRLLTDIMGGDINVSSQPGKGSLFKVSLMLSSIMHPRKPSLITTDTRTVHNYEGVRRRIMTVDDDATHRQLMREMLEPLGFVIEDTDNPLAMLETFTRDKSSWPDLLLLDVSMPDINGWQCAEQLRLAGFSSPILMISADASEGHNHLHYHDDQPPQWHDAYMVKPVRLPLLLDTVGRLLELSWCYEPVAATPAPPGIACIDAMEIPDQDILVQLRALASIGHKKGLTDYLDQLEADQVASAAFIAHCRDMANGFCFETLMQWLNTISNTPTHPAGPIKNYAVKESLF</sequence>
<evidence type="ECO:0000256" key="8">
    <source>
        <dbReference type="SAM" id="Phobius"/>
    </source>
</evidence>
<dbReference type="PROSITE" id="PS50110">
    <property type="entry name" value="RESPONSE_REGULATORY"/>
    <property type="match status" value="1"/>
</dbReference>
<dbReference type="EC" id="2.7.13.3" evidence="2"/>
<evidence type="ECO:0000313" key="11">
    <source>
        <dbReference type="EMBL" id="MBE8716800.1"/>
    </source>
</evidence>
<feature type="modified residue" description="4-aspartylphosphate" evidence="7">
    <location>
        <position position="973"/>
    </location>
</feature>
<evidence type="ECO:0000313" key="12">
    <source>
        <dbReference type="Proteomes" id="UP000652567"/>
    </source>
</evidence>
<feature type="transmembrane region" description="Helical" evidence="8">
    <location>
        <begin position="428"/>
        <end position="451"/>
    </location>
</feature>
<evidence type="ECO:0000256" key="6">
    <source>
        <dbReference type="ARBA" id="ARBA00023012"/>
    </source>
</evidence>
<dbReference type="Gene3D" id="1.10.287.130">
    <property type="match status" value="1"/>
</dbReference>
<dbReference type="Proteomes" id="UP000652567">
    <property type="component" value="Unassembled WGS sequence"/>
</dbReference>
<feature type="transmembrane region" description="Helical" evidence="8">
    <location>
        <begin position="361"/>
        <end position="383"/>
    </location>
</feature>
<dbReference type="InterPro" id="IPR001789">
    <property type="entry name" value="Sig_transdc_resp-reg_receiver"/>
</dbReference>
<dbReference type="InterPro" id="IPR004358">
    <property type="entry name" value="Sig_transdc_His_kin-like_C"/>
</dbReference>
<gene>
    <name evidence="11" type="ORF">C4F51_06305</name>
</gene>
<keyword evidence="4" id="KW-0808">Transferase</keyword>
<keyword evidence="12" id="KW-1185">Reference proteome</keyword>
<dbReference type="InterPro" id="IPR036890">
    <property type="entry name" value="HATPase_C_sf"/>
</dbReference>
<feature type="transmembrane region" description="Helical" evidence="8">
    <location>
        <begin position="569"/>
        <end position="589"/>
    </location>
</feature>
<evidence type="ECO:0000256" key="1">
    <source>
        <dbReference type="ARBA" id="ARBA00000085"/>
    </source>
</evidence>
<dbReference type="Pfam" id="PF02518">
    <property type="entry name" value="HATPase_c"/>
    <property type="match status" value="1"/>
</dbReference>
<evidence type="ECO:0000256" key="2">
    <source>
        <dbReference type="ARBA" id="ARBA00012438"/>
    </source>
</evidence>
<evidence type="ECO:0000256" key="5">
    <source>
        <dbReference type="ARBA" id="ARBA00022777"/>
    </source>
</evidence>
<feature type="transmembrane region" description="Helical" evidence="8">
    <location>
        <begin position="43"/>
        <end position="64"/>
    </location>
</feature>
<dbReference type="SUPFAM" id="SSF52172">
    <property type="entry name" value="CheY-like"/>
    <property type="match status" value="1"/>
</dbReference>
<reference evidence="11" key="1">
    <citation type="submission" date="2018-07" db="EMBL/GenBank/DDBJ databases">
        <title>Genome assembly of strain Ka43.</title>
        <authorList>
            <person name="Kukolya J."/>
            <person name="Nagy I."/>
            <person name="Horvath B."/>
            <person name="Toth A."/>
        </authorList>
    </citation>
    <scope>NUCLEOTIDE SEQUENCE</scope>
    <source>
        <strain evidence="11">KB43</strain>
    </source>
</reference>
<dbReference type="RefSeq" id="WP_193908144.1">
    <property type="nucleotide sequence ID" value="NZ_PRDL01000001.1"/>
</dbReference>
<comment type="caution">
    <text evidence="11">The sequence shown here is derived from an EMBL/GenBank/DDBJ whole genome shotgun (WGS) entry which is preliminary data.</text>
</comment>
<dbReference type="PROSITE" id="PS50109">
    <property type="entry name" value="HIS_KIN"/>
    <property type="match status" value="1"/>
</dbReference>
<dbReference type="PANTHER" id="PTHR43047:SF64">
    <property type="entry name" value="HISTIDINE KINASE CONTAINING CHEY-HOMOLOGOUS RECEIVER DOMAIN AND PAS DOMAIN-RELATED"/>
    <property type="match status" value="1"/>
</dbReference>
<dbReference type="PANTHER" id="PTHR43047">
    <property type="entry name" value="TWO-COMPONENT HISTIDINE PROTEIN KINASE"/>
    <property type="match status" value="1"/>
</dbReference>
<dbReference type="PRINTS" id="PR00344">
    <property type="entry name" value="BCTRLSENSOR"/>
</dbReference>
<dbReference type="SMART" id="SM00388">
    <property type="entry name" value="HisKA"/>
    <property type="match status" value="1"/>
</dbReference>
<keyword evidence="6" id="KW-0902">Two-component regulatory system</keyword>
<keyword evidence="8" id="KW-0812">Transmembrane</keyword>
<feature type="transmembrane region" description="Helical" evidence="8">
    <location>
        <begin position="117"/>
        <end position="145"/>
    </location>
</feature>
<evidence type="ECO:0000256" key="7">
    <source>
        <dbReference type="PROSITE-ProRule" id="PRU00169"/>
    </source>
</evidence>
<accession>A0A928V103</accession>
<keyword evidence="8" id="KW-0472">Membrane</keyword>
<dbReference type="InterPro" id="IPR011006">
    <property type="entry name" value="CheY-like_superfamily"/>
</dbReference>
<name>A0A928V103_9GAMM</name>
<dbReference type="SUPFAM" id="SSF47384">
    <property type="entry name" value="Homodimeric domain of signal transducing histidine kinase"/>
    <property type="match status" value="1"/>
</dbReference>
<feature type="transmembrane region" description="Helical" evidence="8">
    <location>
        <begin position="389"/>
        <end position="407"/>
    </location>
</feature>
<feature type="domain" description="Response regulatory" evidence="10">
    <location>
        <begin position="921"/>
        <end position="1043"/>
    </location>
</feature>
<dbReference type="SMART" id="SM00448">
    <property type="entry name" value="REC"/>
    <property type="match status" value="1"/>
</dbReference>
<comment type="catalytic activity">
    <reaction evidence="1">
        <text>ATP + protein L-histidine = ADP + protein N-phospho-L-histidine.</text>
        <dbReference type="EC" id="2.7.13.3"/>
    </reaction>
</comment>
<dbReference type="Gene3D" id="3.40.50.2300">
    <property type="match status" value="1"/>
</dbReference>
<feature type="transmembrane region" description="Helical" evidence="8">
    <location>
        <begin position="221"/>
        <end position="239"/>
    </location>
</feature>
<dbReference type="CDD" id="cd16922">
    <property type="entry name" value="HATPase_EvgS-ArcB-TorS-like"/>
    <property type="match status" value="1"/>
</dbReference>
<evidence type="ECO:0000259" key="9">
    <source>
        <dbReference type="PROSITE" id="PS50109"/>
    </source>
</evidence>
<dbReference type="GO" id="GO:0000155">
    <property type="term" value="F:phosphorelay sensor kinase activity"/>
    <property type="evidence" value="ECO:0007669"/>
    <property type="project" value="InterPro"/>
</dbReference>
<feature type="transmembrane region" description="Helical" evidence="8">
    <location>
        <begin position="609"/>
        <end position="627"/>
    </location>
</feature>
<dbReference type="EMBL" id="PRDL01000001">
    <property type="protein sequence ID" value="MBE8716800.1"/>
    <property type="molecule type" value="Genomic_DNA"/>
</dbReference>
<dbReference type="Gene3D" id="3.30.565.10">
    <property type="entry name" value="Histidine kinase-like ATPase, C-terminal domain"/>
    <property type="match status" value="1"/>
</dbReference>
<feature type="transmembrane region" description="Helical" evidence="8">
    <location>
        <begin position="457"/>
        <end position="476"/>
    </location>
</feature>
<organism evidence="11 12">
    <name type="scientific">Cellvibrio polysaccharolyticus</name>
    <dbReference type="NCBI Taxonomy" id="2082724"/>
    <lineage>
        <taxon>Bacteria</taxon>
        <taxon>Pseudomonadati</taxon>
        <taxon>Pseudomonadota</taxon>
        <taxon>Gammaproteobacteria</taxon>
        <taxon>Cellvibrionales</taxon>
        <taxon>Cellvibrionaceae</taxon>
        <taxon>Cellvibrio</taxon>
    </lineage>
</organism>
<dbReference type="AlphaFoldDB" id="A0A928V103"/>
<dbReference type="Pfam" id="PF00072">
    <property type="entry name" value="Response_reg"/>
    <property type="match status" value="1"/>
</dbReference>
<protein>
    <recommendedName>
        <fullName evidence="2">histidine kinase</fullName>
        <ecNumber evidence="2">2.7.13.3</ecNumber>
    </recommendedName>
</protein>
<dbReference type="InterPro" id="IPR036097">
    <property type="entry name" value="HisK_dim/P_sf"/>
</dbReference>
<dbReference type="InterPro" id="IPR003661">
    <property type="entry name" value="HisK_dim/P_dom"/>
</dbReference>
<feature type="transmembrane region" description="Helical" evidence="8">
    <location>
        <begin position="260"/>
        <end position="289"/>
    </location>
</feature>
<evidence type="ECO:0000256" key="4">
    <source>
        <dbReference type="ARBA" id="ARBA00022679"/>
    </source>
</evidence>
<keyword evidence="5" id="KW-0418">Kinase</keyword>
<dbReference type="CDD" id="cd00082">
    <property type="entry name" value="HisKA"/>
    <property type="match status" value="1"/>
</dbReference>
<dbReference type="Pfam" id="PF00512">
    <property type="entry name" value="HisKA"/>
    <property type="match status" value="1"/>
</dbReference>
<dbReference type="SUPFAM" id="SSF55874">
    <property type="entry name" value="ATPase domain of HSP90 chaperone/DNA topoisomerase II/histidine kinase"/>
    <property type="match status" value="1"/>
</dbReference>
<dbReference type="SMART" id="SM00387">
    <property type="entry name" value="HATPase_c"/>
    <property type="match status" value="1"/>
</dbReference>
<keyword evidence="3 7" id="KW-0597">Phosphoprotein</keyword>
<feature type="transmembrane region" description="Helical" evidence="8">
    <location>
        <begin position="319"/>
        <end position="341"/>
    </location>
</feature>
<feature type="transmembrane region" description="Helical" evidence="8">
    <location>
        <begin position="182"/>
        <end position="201"/>
    </location>
</feature>
<feature type="domain" description="Histidine kinase" evidence="9">
    <location>
        <begin position="679"/>
        <end position="895"/>
    </location>
</feature>
<keyword evidence="8" id="KW-1133">Transmembrane helix</keyword>
<dbReference type="Gene3D" id="1.10.4160.10">
    <property type="entry name" value="Hydantoin permease"/>
    <property type="match status" value="1"/>
</dbReference>
<dbReference type="InterPro" id="IPR005467">
    <property type="entry name" value="His_kinase_dom"/>
</dbReference>
<proteinExistence type="predicted"/>
<evidence type="ECO:0000256" key="3">
    <source>
        <dbReference type="ARBA" id="ARBA00022553"/>
    </source>
</evidence>
<feature type="transmembrane region" description="Helical" evidence="8">
    <location>
        <begin position="151"/>
        <end position="170"/>
    </location>
</feature>
<dbReference type="FunFam" id="3.30.565.10:FF:000010">
    <property type="entry name" value="Sensor histidine kinase RcsC"/>
    <property type="match status" value="1"/>
</dbReference>